<keyword evidence="1" id="KW-1133">Transmembrane helix</keyword>
<dbReference type="RefSeq" id="WP_143527704.1">
    <property type="nucleotide sequence ID" value="NZ_AP019791.1"/>
</dbReference>
<protein>
    <submittedName>
        <fullName evidence="2">Uncharacterized protein</fullName>
    </submittedName>
</protein>
<dbReference type="EMBL" id="AP019791">
    <property type="protein sequence ID" value="BBL79688.1"/>
    <property type="molecule type" value="Genomic_DNA"/>
</dbReference>
<feature type="transmembrane region" description="Helical" evidence="1">
    <location>
        <begin position="81"/>
        <end position="105"/>
    </location>
</feature>
<dbReference type="Proteomes" id="UP000318065">
    <property type="component" value="Chromosome"/>
</dbReference>
<accession>A0A510HIE5</accession>
<feature type="transmembrane region" description="Helical" evidence="1">
    <location>
        <begin position="21"/>
        <end position="41"/>
    </location>
</feature>
<evidence type="ECO:0000313" key="2">
    <source>
        <dbReference type="EMBL" id="BBL79688.1"/>
    </source>
</evidence>
<feature type="transmembrane region" description="Helical" evidence="1">
    <location>
        <begin position="111"/>
        <end position="133"/>
    </location>
</feature>
<keyword evidence="1" id="KW-0472">Membrane</keyword>
<evidence type="ECO:0000256" key="1">
    <source>
        <dbReference type="SAM" id="Phobius"/>
    </source>
</evidence>
<feature type="transmembrane region" description="Helical" evidence="1">
    <location>
        <begin position="47"/>
        <end position="69"/>
    </location>
</feature>
<gene>
    <name evidence="2" type="ORF">RxyAA322_15420</name>
</gene>
<evidence type="ECO:0000313" key="3">
    <source>
        <dbReference type="Proteomes" id="UP000318065"/>
    </source>
</evidence>
<dbReference type="AlphaFoldDB" id="A0A510HIE5"/>
<organism evidence="2 3">
    <name type="scientific">Rubrobacter xylanophilus</name>
    <dbReference type="NCBI Taxonomy" id="49319"/>
    <lineage>
        <taxon>Bacteria</taxon>
        <taxon>Bacillati</taxon>
        <taxon>Actinomycetota</taxon>
        <taxon>Rubrobacteria</taxon>
        <taxon>Rubrobacterales</taxon>
        <taxon>Rubrobacteraceae</taxon>
        <taxon>Rubrobacter</taxon>
    </lineage>
</organism>
<keyword evidence="3" id="KW-1185">Reference proteome</keyword>
<dbReference type="OrthoDB" id="4233431at2"/>
<reference evidence="2" key="1">
    <citation type="journal article" date="2019" name="Microbiol. Resour. Announc.">
        <title>Complete Genome Sequence of Rubrobacter xylanophilus Strain AA3-22, Isolated from Arima Onsen in Japan.</title>
        <authorList>
            <person name="Tomariguchi N."/>
            <person name="Miyazaki K."/>
        </authorList>
    </citation>
    <scope>NUCLEOTIDE SEQUENCE [LARGE SCALE GENOMIC DNA]</scope>
    <source>
        <strain evidence="2">AA3-22</strain>
    </source>
</reference>
<proteinExistence type="predicted"/>
<keyword evidence="1" id="KW-0812">Transmembrane</keyword>
<name>A0A510HIE5_9ACTN</name>
<sequence>MRIPGRYGRNLQVVVRSSGAPYGYTVTIWTSGALLIHAQHLPSLAETLLFMAGSVLGYGAVGVVAFGGLQVVSTPERGRLALWGNMHFLSIGAAMLGAYLVSHAIGGELSWFVTGLVATATYLLVSGVESAVAEEPERE</sequence>